<dbReference type="PANTHER" id="PTHR43004:SF19">
    <property type="entry name" value="BINDING MONOOXYGENASE, PUTATIVE (JCVI)-RELATED"/>
    <property type="match status" value="1"/>
</dbReference>
<keyword evidence="2" id="KW-0285">Flavoprotein</keyword>
<dbReference type="Proteomes" id="UP001560045">
    <property type="component" value="Unassembled WGS sequence"/>
</dbReference>
<dbReference type="SUPFAM" id="SSF51905">
    <property type="entry name" value="FAD/NAD(P)-binding domain"/>
    <property type="match status" value="1"/>
</dbReference>
<keyword evidence="6" id="KW-1185">Reference proteome</keyword>
<dbReference type="Gene3D" id="3.50.50.60">
    <property type="entry name" value="FAD/NAD(P)-binding domain"/>
    <property type="match status" value="1"/>
</dbReference>
<evidence type="ECO:0000313" key="6">
    <source>
        <dbReference type="Proteomes" id="UP001560045"/>
    </source>
</evidence>
<dbReference type="Pfam" id="PF21274">
    <property type="entry name" value="Rng_hyd_C"/>
    <property type="match status" value="1"/>
</dbReference>
<evidence type="ECO:0000313" key="5">
    <source>
        <dbReference type="EMBL" id="MEX5718927.1"/>
    </source>
</evidence>
<evidence type="ECO:0000259" key="4">
    <source>
        <dbReference type="Pfam" id="PF01494"/>
    </source>
</evidence>
<dbReference type="PRINTS" id="PR00420">
    <property type="entry name" value="RNGMNOXGNASE"/>
</dbReference>
<dbReference type="InterPro" id="IPR050641">
    <property type="entry name" value="RIFMO-like"/>
</dbReference>
<comment type="cofactor">
    <cofactor evidence="1">
        <name>FAD</name>
        <dbReference type="ChEBI" id="CHEBI:57692"/>
    </cofactor>
</comment>
<evidence type="ECO:0000256" key="1">
    <source>
        <dbReference type="ARBA" id="ARBA00001974"/>
    </source>
</evidence>
<dbReference type="Gene3D" id="3.40.30.120">
    <property type="match status" value="1"/>
</dbReference>
<dbReference type="InterPro" id="IPR002938">
    <property type="entry name" value="FAD-bd"/>
</dbReference>
<dbReference type="PANTHER" id="PTHR43004">
    <property type="entry name" value="TRK SYSTEM POTASSIUM UPTAKE PROTEIN"/>
    <property type="match status" value="1"/>
</dbReference>
<evidence type="ECO:0000256" key="3">
    <source>
        <dbReference type="ARBA" id="ARBA00022827"/>
    </source>
</evidence>
<reference evidence="5 6" key="1">
    <citation type="submission" date="2024-06" db="EMBL/GenBank/DDBJ databases">
        <title>Draft genome sequence of Geodermatophilus badlandi, a novel member of the Geodermatophilaceae isolated from badland sedimentary rocks in the Red desert, Wyoming, USA.</title>
        <authorList>
            <person name="Ben Tekaya S."/>
            <person name="Nouioui I."/>
            <person name="Flores G.M."/>
            <person name="Shaal M.N."/>
            <person name="Bredoire F."/>
            <person name="Basile F."/>
            <person name="Van Diepen L."/>
            <person name="Ward N.L."/>
        </authorList>
    </citation>
    <scope>NUCLEOTIDE SEQUENCE [LARGE SCALE GENOMIC DNA]</scope>
    <source>
        <strain evidence="5 6">WL48A</strain>
    </source>
</reference>
<dbReference type="RefSeq" id="WP_369206254.1">
    <property type="nucleotide sequence ID" value="NZ_JBFNXQ010000029.1"/>
</dbReference>
<protein>
    <submittedName>
        <fullName evidence="5">FAD-dependent oxidoreductase</fullName>
    </submittedName>
</protein>
<gene>
    <name evidence="5" type="ORF">ABQ292_11210</name>
</gene>
<dbReference type="InterPro" id="IPR036188">
    <property type="entry name" value="FAD/NAD-bd_sf"/>
</dbReference>
<name>A0ABV3XEC6_9ACTN</name>
<keyword evidence="3" id="KW-0274">FAD</keyword>
<sequence>MTPHPETYDVLVVGAGPAGLTTAAGLARAGIRVLVVEKHPGTSIFPKAAGVRPRTMEILRSWGLDQRVSAAGQDVRLELGISPVLAAPVVAVESLGAPAAQYVSTMSPSPFAFVPQDHLEPVLLEHLRDRGGHVRFGTELVGFEVDGDGVRARLRRRSGPAPEYPVRARYLVGADGPRSTVRATVGIEVEHLGSEGRQLTYLFAADLDGVVPDPPFALHWVTSPGAEGLFVASGRHRWGYGWEPGDGDPATPTAEQVVARIRASAGIPDLDVELQGAFEWTFGAEIAARFRSGPVFLVGDAATRTSPRRATGMNTGMAAAHGLAWKLAWVLRGWADEALLDTYEEERRPVGLANALRSLQPREGAHEASGLEDFGVTYVSAAVAPTEHVEPPATVGERAAPGRRAPHAWLDTTGRRVSTLDLFDGRLTLLTGPGGSDWCAAADRLAPGDPPLAVLRFGPDLPDPDGSLALRYGVGVRGAVLVRPDGFVAWQAPCPAGDRVGLLRSAVDLATGRSGAADVADLSA</sequence>
<comment type="caution">
    <text evidence="5">The sequence shown here is derived from an EMBL/GenBank/DDBJ whole genome shotgun (WGS) entry which is preliminary data.</text>
</comment>
<proteinExistence type="predicted"/>
<dbReference type="Gene3D" id="3.30.9.10">
    <property type="entry name" value="D-Amino Acid Oxidase, subunit A, domain 2"/>
    <property type="match status" value="1"/>
</dbReference>
<feature type="domain" description="FAD-binding" evidence="4">
    <location>
        <begin position="8"/>
        <end position="353"/>
    </location>
</feature>
<organism evidence="5 6">
    <name type="scientific">Geodermatophilus maliterrae</name>
    <dbReference type="NCBI Taxonomy" id="3162531"/>
    <lineage>
        <taxon>Bacteria</taxon>
        <taxon>Bacillati</taxon>
        <taxon>Actinomycetota</taxon>
        <taxon>Actinomycetes</taxon>
        <taxon>Geodermatophilales</taxon>
        <taxon>Geodermatophilaceae</taxon>
        <taxon>Geodermatophilus</taxon>
    </lineage>
</organism>
<dbReference type="EMBL" id="JBFNXQ010000029">
    <property type="protein sequence ID" value="MEX5718927.1"/>
    <property type="molecule type" value="Genomic_DNA"/>
</dbReference>
<evidence type="ECO:0000256" key="2">
    <source>
        <dbReference type="ARBA" id="ARBA00022630"/>
    </source>
</evidence>
<dbReference type="Pfam" id="PF01494">
    <property type="entry name" value="FAD_binding_3"/>
    <property type="match status" value="1"/>
</dbReference>
<accession>A0ABV3XEC6</accession>